<gene>
    <name evidence="1" type="ORF">J529_4051</name>
</gene>
<dbReference type="RefSeq" id="WP_004742090.1">
    <property type="nucleotide sequence ID" value="NZ_JEXJ01000159.1"/>
</dbReference>
<sequence length="234" mass="26948">MAKRPVFRTHDLGPSLVESELIEFKFHNGMAIEQKRKSIAELHYAISQKYPSSKILEVSTKSLNPLGVKLSAFNLKIQDKKRNLTYSVESAYQSSKVFEKGGPYIDILKKSSLEAKKDERILNSGALIGFEFFNTKWGVVPQTAFYDWLYINALNLEKSLHDELIKYHCFTDIEFNPLKSVNCQAHSVALFSSLYKRNLLDSIKSPEFFLRLYHEYRIFDLPNSGKIQLQGNLL</sequence>
<comment type="caution">
    <text evidence="1">The sequence shown here is derived from an EMBL/GenBank/DDBJ whole genome shotgun (WGS) entry which is preliminary data.</text>
</comment>
<organism evidence="1 2">
    <name type="scientific">Acinetobacter baumannii 99063</name>
    <dbReference type="NCBI Taxonomy" id="1310630"/>
    <lineage>
        <taxon>Bacteria</taxon>
        <taxon>Pseudomonadati</taxon>
        <taxon>Pseudomonadota</taxon>
        <taxon>Gammaproteobacteria</taxon>
        <taxon>Moraxellales</taxon>
        <taxon>Moraxellaceae</taxon>
        <taxon>Acinetobacter</taxon>
        <taxon>Acinetobacter calcoaceticus/baumannii complex</taxon>
    </lineage>
</organism>
<dbReference type="InterPro" id="IPR053913">
    <property type="entry name" value="NADAR-DarT1"/>
</dbReference>
<dbReference type="Proteomes" id="UP000020735">
    <property type="component" value="Unassembled WGS sequence"/>
</dbReference>
<proteinExistence type="predicted"/>
<evidence type="ECO:0000313" key="1">
    <source>
        <dbReference type="EMBL" id="EXC44574.1"/>
    </source>
</evidence>
<reference evidence="1 2" key="1">
    <citation type="submission" date="2014-02" db="EMBL/GenBank/DDBJ databases">
        <title>Comparative genomics and transcriptomics to identify genetic mechanisms underlying the emergence of carbapenem resistant Acinetobacter baumannii (CRAb).</title>
        <authorList>
            <person name="Harris A.D."/>
            <person name="Johnson K.J."/>
            <person name="George J."/>
            <person name="Shefchek K."/>
            <person name="Daugherty S.C."/>
            <person name="Parankush S."/>
            <person name="Sadzewicz L."/>
            <person name="Tallon L."/>
            <person name="Sengamalay N."/>
            <person name="Hazen T.H."/>
            <person name="Rasko D.A."/>
        </authorList>
    </citation>
    <scope>NUCLEOTIDE SEQUENCE [LARGE SCALE GENOMIC DNA]</scope>
    <source>
        <strain evidence="1 2">99063</strain>
    </source>
</reference>
<dbReference type="Pfam" id="PF22397">
    <property type="entry name" value="NADAR-DarT1"/>
    <property type="match status" value="1"/>
</dbReference>
<name>A0A009SZS1_ACIBA</name>
<dbReference type="EMBL" id="JEXJ01000159">
    <property type="protein sequence ID" value="EXC44574.1"/>
    <property type="molecule type" value="Genomic_DNA"/>
</dbReference>
<protein>
    <submittedName>
        <fullName evidence="1">Uncharacterized protein</fullName>
    </submittedName>
</protein>
<dbReference type="PATRIC" id="fig|1310630.3.peg.3861"/>
<dbReference type="AlphaFoldDB" id="A0A009SZS1"/>
<evidence type="ECO:0000313" key="2">
    <source>
        <dbReference type="Proteomes" id="UP000020735"/>
    </source>
</evidence>
<accession>A0A009SZS1</accession>